<dbReference type="InterPro" id="IPR011820">
    <property type="entry name" value="IlvA"/>
</dbReference>
<dbReference type="EC" id="4.3.1.19" evidence="12"/>
<dbReference type="InterPro" id="IPR001721">
    <property type="entry name" value="TD_ACT-like"/>
</dbReference>
<gene>
    <name evidence="12" type="primary">ilvA</name>
    <name evidence="14" type="ORF">QE417_001790</name>
</gene>
<evidence type="ECO:0000313" key="14">
    <source>
        <dbReference type="EMBL" id="MDT3402718.1"/>
    </source>
</evidence>
<keyword evidence="6 12" id="KW-0028">Amino-acid biosynthesis</keyword>
<accession>A0ABU3GSH2</accession>
<dbReference type="Pfam" id="PF00291">
    <property type="entry name" value="PALP"/>
    <property type="match status" value="1"/>
</dbReference>
<dbReference type="Pfam" id="PF00585">
    <property type="entry name" value="Thr_dehydrat_C"/>
    <property type="match status" value="1"/>
</dbReference>
<comment type="similarity">
    <text evidence="4 12">Belongs to the serine/threonine dehydratase family.</text>
</comment>
<evidence type="ECO:0000256" key="7">
    <source>
        <dbReference type="ARBA" id="ARBA00022624"/>
    </source>
</evidence>
<dbReference type="RefSeq" id="WP_311949401.1">
    <property type="nucleotide sequence ID" value="NZ_JAVLVU010000001.1"/>
</dbReference>
<dbReference type="PROSITE" id="PS51672">
    <property type="entry name" value="ACT_LIKE"/>
    <property type="match status" value="1"/>
</dbReference>
<dbReference type="SUPFAM" id="SSF53686">
    <property type="entry name" value="Tryptophan synthase beta subunit-like PLP-dependent enzymes"/>
    <property type="match status" value="1"/>
</dbReference>
<evidence type="ECO:0000256" key="11">
    <source>
        <dbReference type="ARBA" id="ARBA00025527"/>
    </source>
</evidence>
<dbReference type="InterPro" id="IPR036052">
    <property type="entry name" value="TrpB-like_PALP_sf"/>
</dbReference>
<protein>
    <recommendedName>
        <fullName evidence="12">L-threonine dehydratase</fullName>
        <ecNumber evidence="12">4.3.1.19</ecNumber>
    </recommendedName>
    <alternativeName>
        <fullName evidence="12">Threonine deaminase</fullName>
    </alternativeName>
</protein>
<evidence type="ECO:0000256" key="1">
    <source>
        <dbReference type="ARBA" id="ARBA00001274"/>
    </source>
</evidence>
<proteinExistence type="inferred from homology"/>
<dbReference type="Proteomes" id="UP001258315">
    <property type="component" value="Unassembled WGS sequence"/>
</dbReference>
<evidence type="ECO:0000256" key="8">
    <source>
        <dbReference type="ARBA" id="ARBA00022898"/>
    </source>
</evidence>
<dbReference type="InterPro" id="IPR050147">
    <property type="entry name" value="Ser/Thr_Dehydratase"/>
</dbReference>
<comment type="pathway">
    <text evidence="3 12">Amino-acid biosynthesis; L-isoleucine biosynthesis; 2-oxobutanoate from L-threonine: step 1/1.</text>
</comment>
<dbReference type="InterPro" id="IPR045865">
    <property type="entry name" value="ACT-like_dom_sf"/>
</dbReference>
<dbReference type="NCBIfam" id="TIGR02079">
    <property type="entry name" value="THD1"/>
    <property type="match status" value="1"/>
</dbReference>
<dbReference type="PANTHER" id="PTHR48078">
    <property type="entry name" value="THREONINE DEHYDRATASE, MITOCHONDRIAL-RELATED"/>
    <property type="match status" value="1"/>
</dbReference>
<evidence type="ECO:0000259" key="13">
    <source>
        <dbReference type="PROSITE" id="PS51672"/>
    </source>
</evidence>
<keyword evidence="10 12" id="KW-0100">Branched-chain amino acid biosynthesis</keyword>
<keyword evidence="9 12" id="KW-0456">Lyase</keyword>
<evidence type="ECO:0000256" key="5">
    <source>
        <dbReference type="ARBA" id="ARBA00011881"/>
    </source>
</evidence>
<feature type="domain" description="ACT-like" evidence="13">
    <location>
        <begin position="334"/>
        <end position="408"/>
    </location>
</feature>
<dbReference type="NCBIfam" id="NF006390">
    <property type="entry name" value="PRK08639.1"/>
    <property type="match status" value="1"/>
</dbReference>
<dbReference type="EMBL" id="JAVLVU010000001">
    <property type="protein sequence ID" value="MDT3402718.1"/>
    <property type="molecule type" value="Genomic_DNA"/>
</dbReference>
<evidence type="ECO:0000256" key="4">
    <source>
        <dbReference type="ARBA" id="ARBA00010869"/>
    </source>
</evidence>
<comment type="function">
    <text evidence="11 12">Catalyzes the anaerobic formation of alpha-ketobutyrate and ammonia from threonine in a two-step reaction. The first step involved a dehydration of threonine and a production of enamine intermediates (aminocrotonate), which tautomerizes to its imine form (iminobutyrate). Both intermediates are unstable and short-lived. The second step is the nonenzymatic hydrolysis of the enamine/imine intermediates to form 2-ketobutyrate and free ammonia. In the low water environment of the cell, the second step is accelerated by RidA.</text>
</comment>
<keyword evidence="7 12" id="KW-0412">Isoleucine biosynthesis</keyword>
<evidence type="ECO:0000313" key="15">
    <source>
        <dbReference type="Proteomes" id="UP001258315"/>
    </source>
</evidence>
<evidence type="ECO:0000256" key="9">
    <source>
        <dbReference type="ARBA" id="ARBA00023239"/>
    </source>
</evidence>
<keyword evidence="15" id="KW-1185">Reference proteome</keyword>
<name>A0ABU3GSH2_9SPHI</name>
<comment type="subunit">
    <text evidence="5 12">Homotetramer.</text>
</comment>
<comment type="catalytic activity">
    <reaction evidence="1 12">
        <text>L-threonine = 2-oxobutanoate + NH4(+)</text>
        <dbReference type="Rhea" id="RHEA:22108"/>
        <dbReference type="ChEBI" id="CHEBI:16763"/>
        <dbReference type="ChEBI" id="CHEBI:28938"/>
        <dbReference type="ChEBI" id="CHEBI:57926"/>
        <dbReference type="EC" id="4.3.1.19"/>
    </reaction>
</comment>
<dbReference type="GO" id="GO:0004794">
    <property type="term" value="F:threonine deaminase activity"/>
    <property type="evidence" value="ECO:0007669"/>
    <property type="project" value="UniProtKB-EC"/>
</dbReference>
<dbReference type="InterPro" id="IPR000634">
    <property type="entry name" value="Ser/Thr_deHydtase_PyrdxlP-BS"/>
</dbReference>
<comment type="cofactor">
    <cofactor evidence="2 12">
        <name>pyridoxal 5'-phosphate</name>
        <dbReference type="ChEBI" id="CHEBI:597326"/>
    </cofactor>
</comment>
<dbReference type="Gene3D" id="3.40.50.1100">
    <property type="match status" value="2"/>
</dbReference>
<reference evidence="15" key="1">
    <citation type="submission" date="2023-07" db="EMBL/GenBank/DDBJ databases">
        <title>Functional and genomic diversity of the sorghum phyllosphere microbiome.</title>
        <authorList>
            <person name="Shade A."/>
        </authorList>
    </citation>
    <scope>NUCLEOTIDE SEQUENCE [LARGE SCALE GENOMIC DNA]</scope>
    <source>
        <strain evidence="15">SORGH_AS_0422</strain>
    </source>
</reference>
<evidence type="ECO:0000256" key="3">
    <source>
        <dbReference type="ARBA" id="ARBA00004810"/>
    </source>
</evidence>
<evidence type="ECO:0000256" key="6">
    <source>
        <dbReference type="ARBA" id="ARBA00022605"/>
    </source>
</evidence>
<dbReference type="PROSITE" id="PS00165">
    <property type="entry name" value="DEHYDRATASE_SER_THR"/>
    <property type="match status" value="1"/>
</dbReference>
<dbReference type="InterPro" id="IPR001926">
    <property type="entry name" value="TrpB-like_PALP"/>
</dbReference>
<evidence type="ECO:0000256" key="12">
    <source>
        <dbReference type="RuleBase" id="RU362012"/>
    </source>
</evidence>
<keyword evidence="8 12" id="KW-0663">Pyridoxal phosphate</keyword>
<comment type="caution">
    <text evidence="14">The sequence shown here is derived from an EMBL/GenBank/DDBJ whole genome shotgun (WGS) entry which is preliminary data.</text>
</comment>
<sequence>METESHTQQLDFAAAQQRLNGVVRRTPLEFNQGLSDKYACEVYLKREDLQVVRSYKLRGAYNMISQLPQEQLAKGVVCASAGNHAQGVAFSCRRLNIKGVIFMPGITPKQKVKQTEMFGNGNIEIILVGDTFDDCLQEALAYTEANGMTFIPPFDDYRIMEGQGTVGVEIHEDLPDTEVIIMPVGGGGLAAGVGSFFKQIKSGVKLIGIEPDGAPSMVEAIRRGQPYTLSQINRFVDGAAVKRVGALTYQVCSEILDDMLSVPEGKVCTTILKLYNEDAIVVEPAGALSVSALDLVKDQIKGKKIVCVISGGNNDIDRMGEIKEQSLLYEGLKHYFIVRFPQRPGALKLFVNEVLGPYDDITRFEFIKKTERERGPALVGIELKSAEDYPALLQRMKDYKFDVIEVNQDQTLFEYLV</sequence>
<dbReference type="SUPFAM" id="SSF55021">
    <property type="entry name" value="ACT-like"/>
    <property type="match status" value="1"/>
</dbReference>
<evidence type="ECO:0000256" key="10">
    <source>
        <dbReference type="ARBA" id="ARBA00023304"/>
    </source>
</evidence>
<dbReference type="PANTHER" id="PTHR48078:SF11">
    <property type="entry name" value="THREONINE DEHYDRATASE, MITOCHONDRIAL"/>
    <property type="match status" value="1"/>
</dbReference>
<dbReference type="CDD" id="cd01562">
    <property type="entry name" value="Thr-dehyd"/>
    <property type="match status" value="1"/>
</dbReference>
<organism evidence="14 15">
    <name type="scientific">Mucilaginibacter terrae</name>
    <dbReference type="NCBI Taxonomy" id="1955052"/>
    <lineage>
        <taxon>Bacteria</taxon>
        <taxon>Pseudomonadati</taxon>
        <taxon>Bacteroidota</taxon>
        <taxon>Sphingobacteriia</taxon>
        <taxon>Sphingobacteriales</taxon>
        <taxon>Sphingobacteriaceae</taxon>
        <taxon>Mucilaginibacter</taxon>
    </lineage>
</organism>
<evidence type="ECO:0000256" key="2">
    <source>
        <dbReference type="ARBA" id="ARBA00001933"/>
    </source>
</evidence>